<evidence type="ECO:0000313" key="3">
    <source>
        <dbReference type="Proteomes" id="UP000054565"/>
    </source>
</evidence>
<gene>
    <name evidence="2" type="ORF">CIRG_01063</name>
</gene>
<evidence type="ECO:0000256" key="1">
    <source>
        <dbReference type="SAM" id="MobiDB-lite"/>
    </source>
</evidence>
<feature type="compositionally biased region" description="Basic and acidic residues" evidence="1">
    <location>
        <begin position="37"/>
        <end position="49"/>
    </location>
</feature>
<proteinExistence type="predicted"/>
<organism evidence="2 3">
    <name type="scientific">Coccidioides immitis RMSCC 2394</name>
    <dbReference type="NCBI Taxonomy" id="404692"/>
    <lineage>
        <taxon>Eukaryota</taxon>
        <taxon>Fungi</taxon>
        <taxon>Dikarya</taxon>
        <taxon>Ascomycota</taxon>
        <taxon>Pezizomycotina</taxon>
        <taxon>Eurotiomycetes</taxon>
        <taxon>Eurotiomycetidae</taxon>
        <taxon>Onygenales</taxon>
        <taxon>Onygenaceae</taxon>
        <taxon>Coccidioides</taxon>
    </lineage>
</organism>
<accession>A0A0J6Y2S1</accession>
<evidence type="ECO:0000313" key="2">
    <source>
        <dbReference type="EMBL" id="KMP00923.1"/>
    </source>
</evidence>
<protein>
    <submittedName>
        <fullName evidence="2">Uncharacterized protein</fullName>
    </submittedName>
</protein>
<sequence length="169" mass="19028">MLPSFRQFGEPMMAQFELWENSRQWASESCGGGRSGNEWERGKRRESDVQRPSTSGRQVSDHANALMGAPRRSGIWEIVAGRAERAEKSVRVTGALGYRTHTRSRNGAGWRAMQGVEGVQFNARNGLRLACRRRRGRGLGDKLVRRIDGMKSESFWRSGDASEQSVSVW</sequence>
<dbReference type="AlphaFoldDB" id="A0A0J6Y2S1"/>
<dbReference type="EMBL" id="DS028093">
    <property type="protein sequence ID" value="KMP00923.1"/>
    <property type="molecule type" value="Genomic_DNA"/>
</dbReference>
<feature type="region of interest" description="Disordered" evidence="1">
    <location>
        <begin position="26"/>
        <end position="58"/>
    </location>
</feature>
<name>A0A0J6Y2S1_COCIT</name>
<reference evidence="3" key="1">
    <citation type="journal article" date="2010" name="Genome Res.">
        <title>Population genomic sequencing of Coccidioides fungi reveals recent hybridization and transposon control.</title>
        <authorList>
            <person name="Neafsey D.E."/>
            <person name="Barker B.M."/>
            <person name="Sharpton T.J."/>
            <person name="Stajich J.E."/>
            <person name="Park D.J."/>
            <person name="Whiston E."/>
            <person name="Hung C.-Y."/>
            <person name="McMahan C."/>
            <person name="White J."/>
            <person name="Sykes S."/>
            <person name="Heiman D."/>
            <person name="Young S."/>
            <person name="Zeng Q."/>
            <person name="Abouelleil A."/>
            <person name="Aftuck L."/>
            <person name="Bessette D."/>
            <person name="Brown A."/>
            <person name="FitzGerald M."/>
            <person name="Lui A."/>
            <person name="Macdonald J.P."/>
            <person name="Priest M."/>
            <person name="Orbach M.J."/>
            <person name="Galgiani J.N."/>
            <person name="Kirkland T.N."/>
            <person name="Cole G.T."/>
            <person name="Birren B.W."/>
            <person name="Henn M.R."/>
            <person name="Taylor J.W."/>
            <person name="Rounsley S.D."/>
        </authorList>
    </citation>
    <scope>NUCLEOTIDE SEQUENCE [LARGE SCALE GENOMIC DNA]</scope>
    <source>
        <strain evidence="3">RMSCC 2394</strain>
    </source>
</reference>
<dbReference type="Proteomes" id="UP000054565">
    <property type="component" value="Unassembled WGS sequence"/>
</dbReference>